<dbReference type="InterPro" id="IPR001663">
    <property type="entry name" value="Rng_hydr_dOase-A"/>
</dbReference>
<dbReference type="PANTHER" id="PTHR43756:SF5">
    <property type="entry name" value="CHOLINE MONOOXYGENASE, CHLOROPLASTIC"/>
    <property type="match status" value="1"/>
</dbReference>
<evidence type="ECO:0000256" key="4">
    <source>
        <dbReference type="ARBA" id="ARBA00023002"/>
    </source>
</evidence>
<evidence type="ECO:0000313" key="8">
    <source>
        <dbReference type="EMBL" id="PPU99770.1"/>
    </source>
</evidence>
<dbReference type="GO" id="GO:0051537">
    <property type="term" value="F:2 iron, 2 sulfur cluster binding"/>
    <property type="evidence" value="ECO:0007669"/>
    <property type="project" value="UniProtKB-KW"/>
</dbReference>
<comment type="caution">
    <text evidence="8">The sequence shown here is derived from an EMBL/GenBank/DDBJ whole genome shotgun (WGS) entry which is preliminary data.</text>
</comment>
<keyword evidence="2" id="KW-0001">2Fe-2S</keyword>
<dbReference type="RefSeq" id="WP_046980829.1">
    <property type="nucleotide sequence ID" value="NZ_CP043476.1"/>
</dbReference>
<keyword evidence="5" id="KW-0408">Iron</keyword>
<reference evidence="9" key="1">
    <citation type="submission" date="2016-08" db="EMBL/GenBank/DDBJ databases">
        <authorList>
            <person name="Merda D."/>
            <person name="Briand M."/>
            <person name="Taghouti G."/>
            <person name="Carrere S."/>
            <person name="Gouzy J."/>
            <person name="Portier P."/>
            <person name="Jacques M.-A."/>
            <person name="Fischer-Le Saux M."/>
        </authorList>
    </citation>
    <scope>NUCLEOTIDE SEQUENCE [LARGE SCALE GENOMIC DNA]</scope>
    <source>
        <strain evidence="9">CFBP1156</strain>
    </source>
</reference>
<dbReference type="InterPro" id="IPR015879">
    <property type="entry name" value="Ring_hydroxy_dOase_asu_C_dom"/>
</dbReference>
<dbReference type="GO" id="GO:0051213">
    <property type="term" value="F:dioxygenase activity"/>
    <property type="evidence" value="ECO:0007669"/>
    <property type="project" value="UniProtKB-KW"/>
</dbReference>
<gene>
    <name evidence="8" type="ORF">XhyaCFBP1156_00950</name>
</gene>
<feature type="domain" description="Rieske" evidence="7">
    <location>
        <begin position="28"/>
        <end position="137"/>
    </location>
</feature>
<proteinExistence type="predicted"/>
<keyword evidence="8" id="KW-0223">Dioxygenase</keyword>
<dbReference type="Proteomes" id="UP000238261">
    <property type="component" value="Unassembled WGS sequence"/>
</dbReference>
<dbReference type="Pfam" id="PF00355">
    <property type="entry name" value="Rieske"/>
    <property type="match status" value="1"/>
</dbReference>
<dbReference type="InterPro" id="IPR036922">
    <property type="entry name" value="Rieske_2Fe-2S_sf"/>
</dbReference>
<dbReference type="EMBL" id="MDEG01000001">
    <property type="protein sequence ID" value="PPU99770.1"/>
    <property type="molecule type" value="Genomic_DNA"/>
</dbReference>
<comment type="cofactor">
    <cofactor evidence="1">
        <name>Fe cation</name>
        <dbReference type="ChEBI" id="CHEBI:24875"/>
    </cofactor>
</comment>
<name>A0A2S7F2U6_9XANT</name>
<evidence type="ECO:0000256" key="1">
    <source>
        <dbReference type="ARBA" id="ARBA00001962"/>
    </source>
</evidence>
<dbReference type="PROSITE" id="PS51296">
    <property type="entry name" value="RIESKE"/>
    <property type="match status" value="1"/>
</dbReference>
<evidence type="ECO:0000256" key="2">
    <source>
        <dbReference type="ARBA" id="ARBA00022714"/>
    </source>
</evidence>
<sequence>MQSLMPAEAYIDEAWFARERERLMQPLWQFVAPRMLLDKHNAFVRRSVCGVDLVVQNFHGELRAFHNLCLHRQNPLQQQPQGVRPLLCSYHGWRYDADGGVDNIPFHDDAYRLPPQQRACLRLKRHAVACIGNLVFVNLSADPVPIEAQFSLPALDMLRTASEHFDSEVLVATFETNFNWKLAYENLRDALHPRFVHPRTLSRQVKFQVQMDSASIADAHRYHAQGSASQTEHLARLRGFSGGGLDQPLLSLPHYAWHDKVERFGTDDWYLNWLLYPNLHIASGSGGYSFIIEHHQPVSAQRTDLTVYYVTARKKQRYATSDAVLLAHLQGAEKVLREDIEIMESVQSGLHSGAPRAVLGDYEHANMQVERWYMDVMEGRHAL</sequence>
<dbReference type="Pfam" id="PF00848">
    <property type="entry name" value="Ring_hydroxyl_A"/>
    <property type="match status" value="1"/>
</dbReference>
<evidence type="ECO:0000313" key="9">
    <source>
        <dbReference type="Proteomes" id="UP000238261"/>
    </source>
</evidence>
<organism evidence="8 9">
    <name type="scientific">Xanthomonas hyacinthi</name>
    <dbReference type="NCBI Taxonomy" id="56455"/>
    <lineage>
        <taxon>Bacteria</taxon>
        <taxon>Pseudomonadati</taxon>
        <taxon>Pseudomonadota</taxon>
        <taxon>Gammaproteobacteria</taxon>
        <taxon>Lysobacterales</taxon>
        <taxon>Lysobacteraceae</taxon>
        <taxon>Xanthomonas</taxon>
    </lineage>
</organism>
<dbReference type="OrthoDB" id="9769355at2"/>
<keyword evidence="3" id="KW-0479">Metal-binding</keyword>
<dbReference type="Gene3D" id="3.90.380.10">
    <property type="entry name" value="Naphthalene 1,2-dioxygenase Alpha Subunit, Chain A, domain 1"/>
    <property type="match status" value="1"/>
</dbReference>
<dbReference type="Gene3D" id="2.102.10.10">
    <property type="entry name" value="Rieske [2Fe-2S] iron-sulphur domain"/>
    <property type="match status" value="1"/>
</dbReference>
<dbReference type="CDD" id="cd03469">
    <property type="entry name" value="Rieske_RO_Alpha_N"/>
    <property type="match status" value="1"/>
</dbReference>
<accession>A0A2S7F2U6</accession>
<keyword evidence="4" id="KW-0560">Oxidoreductase</keyword>
<dbReference type="SUPFAM" id="SSF50022">
    <property type="entry name" value="ISP domain"/>
    <property type="match status" value="1"/>
</dbReference>
<dbReference type="GO" id="GO:0005506">
    <property type="term" value="F:iron ion binding"/>
    <property type="evidence" value="ECO:0007669"/>
    <property type="project" value="InterPro"/>
</dbReference>
<keyword evidence="9" id="KW-1185">Reference proteome</keyword>
<evidence type="ECO:0000256" key="6">
    <source>
        <dbReference type="ARBA" id="ARBA00023014"/>
    </source>
</evidence>
<keyword evidence="6" id="KW-0411">Iron-sulfur</keyword>
<dbReference type="AlphaFoldDB" id="A0A2S7F2U6"/>
<evidence type="ECO:0000256" key="5">
    <source>
        <dbReference type="ARBA" id="ARBA00023004"/>
    </source>
</evidence>
<dbReference type="InterPro" id="IPR017941">
    <property type="entry name" value="Rieske_2Fe-2S"/>
</dbReference>
<evidence type="ECO:0000259" key="7">
    <source>
        <dbReference type="PROSITE" id="PS51296"/>
    </source>
</evidence>
<dbReference type="CDD" id="cd00680">
    <property type="entry name" value="RHO_alpha_C"/>
    <property type="match status" value="1"/>
</dbReference>
<evidence type="ECO:0000256" key="3">
    <source>
        <dbReference type="ARBA" id="ARBA00022723"/>
    </source>
</evidence>
<dbReference type="PANTHER" id="PTHR43756">
    <property type="entry name" value="CHOLINE MONOOXYGENASE, CHLOROPLASTIC"/>
    <property type="match status" value="1"/>
</dbReference>
<dbReference type="SUPFAM" id="SSF55961">
    <property type="entry name" value="Bet v1-like"/>
    <property type="match status" value="1"/>
</dbReference>
<protein>
    <submittedName>
        <fullName evidence="8">Aromatic ring-hydroxylating dioxygenase subunit alpha</fullName>
    </submittedName>
</protein>